<evidence type="ECO:0000313" key="1">
    <source>
        <dbReference type="EMBL" id="KAG0140641.1"/>
    </source>
</evidence>
<keyword evidence="2" id="KW-1185">Reference proteome</keyword>
<accession>A0A9P6NBD0</accession>
<sequence>MLRWNAENGGGVVETVVSDLAARWLDRAGVASMVGLDLVQGRSDYLHLSQL</sequence>
<name>A0A9P6NBD0_9BASI</name>
<reference evidence="1" key="1">
    <citation type="submission" date="2013-11" db="EMBL/GenBank/DDBJ databases">
        <title>Genome sequence of the fusiform rust pathogen reveals effectors for host alternation and coevolution with pine.</title>
        <authorList>
            <consortium name="DOE Joint Genome Institute"/>
            <person name="Smith K."/>
            <person name="Pendleton A."/>
            <person name="Kubisiak T."/>
            <person name="Anderson C."/>
            <person name="Salamov A."/>
            <person name="Aerts A."/>
            <person name="Riley R."/>
            <person name="Clum A."/>
            <person name="Lindquist E."/>
            <person name="Ence D."/>
            <person name="Campbell M."/>
            <person name="Kronenberg Z."/>
            <person name="Feau N."/>
            <person name="Dhillon B."/>
            <person name="Hamelin R."/>
            <person name="Burleigh J."/>
            <person name="Smith J."/>
            <person name="Yandell M."/>
            <person name="Nelson C."/>
            <person name="Grigoriev I."/>
            <person name="Davis J."/>
        </authorList>
    </citation>
    <scope>NUCLEOTIDE SEQUENCE</scope>
    <source>
        <strain evidence="1">G11</strain>
    </source>
</reference>
<dbReference type="Proteomes" id="UP000886653">
    <property type="component" value="Unassembled WGS sequence"/>
</dbReference>
<organism evidence="1 2">
    <name type="scientific">Cronartium quercuum f. sp. fusiforme G11</name>
    <dbReference type="NCBI Taxonomy" id="708437"/>
    <lineage>
        <taxon>Eukaryota</taxon>
        <taxon>Fungi</taxon>
        <taxon>Dikarya</taxon>
        <taxon>Basidiomycota</taxon>
        <taxon>Pucciniomycotina</taxon>
        <taxon>Pucciniomycetes</taxon>
        <taxon>Pucciniales</taxon>
        <taxon>Coleosporiaceae</taxon>
        <taxon>Cronartium</taxon>
    </lineage>
</organism>
<protein>
    <submittedName>
        <fullName evidence="1">Uncharacterized protein</fullName>
    </submittedName>
</protein>
<evidence type="ECO:0000313" key="2">
    <source>
        <dbReference type="Proteomes" id="UP000886653"/>
    </source>
</evidence>
<gene>
    <name evidence="1" type="ORF">CROQUDRAFT_110984</name>
</gene>
<comment type="caution">
    <text evidence="1">The sequence shown here is derived from an EMBL/GenBank/DDBJ whole genome shotgun (WGS) entry which is preliminary data.</text>
</comment>
<dbReference type="EMBL" id="MU167429">
    <property type="protein sequence ID" value="KAG0140641.1"/>
    <property type="molecule type" value="Genomic_DNA"/>
</dbReference>
<proteinExistence type="predicted"/>
<dbReference type="AlphaFoldDB" id="A0A9P6NBD0"/>